<dbReference type="EMBL" id="DTMM01000079">
    <property type="protein sequence ID" value="HFT93057.1"/>
    <property type="molecule type" value="Genomic_DNA"/>
</dbReference>
<organism evidence="1">
    <name type="scientific">Leptospirillum ferriphilum</name>
    <dbReference type="NCBI Taxonomy" id="178606"/>
    <lineage>
        <taxon>Bacteria</taxon>
        <taxon>Pseudomonadati</taxon>
        <taxon>Nitrospirota</taxon>
        <taxon>Nitrospiria</taxon>
        <taxon>Nitrospirales</taxon>
        <taxon>Nitrospiraceae</taxon>
        <taxon>Leptospirillum</taxon>
    </lineage>
</organism>
<reference evidence="1" key="1">
    <citation type="journal article" date="2020" name="mSystems">
        <title>Genome- and Community-Level Interaction Insights into Carbon Utilization and Element Cycling Functions of Hydrothermarchaeota in Hydrothermal Sediment.</title>
        <authorList>
            <person name="Zhou Z."/>
            <person name="Liu Y."/>
            <person name="Xu W."/>
            <person name="Pan J."/>
            <person name="Luo Z.H."/>
            <person name="Li M."/>
        </authorList>
    </citation>
    <scope>NUCLEOTIDE SEQUENCE [LARGE SCALE GENOMIC DNA]</scope>
    <source>
        <strain evidence="1">SpSt-902</strain>
    </source>
</reference>
<sequence length="179" mass="19703">MKLKILSIKRSLLSCGLTATVISSVFLMFLVAACSDTAELTPIQKSLYSAWTMADKMRVAYRTKKADPIVSMVSTTLAQQWSLQKKLNELFLGMTQTSLHLELDSGVWDADTGTVIYKAHWTFTGVISLGGPKLFKTGECRLWIRLGENGAPSTIERVVGDNFFLISLPKQKIPVNGGT</sequence>
<name>A0A7C3R468_9BACT</name>
<comment type="caution">
    <text evidence="1">The sequence shown here is derived from an EMBL/GenBank/DDBJ whole genome shotgun (WGS) entry which is preliminary data.</text>
</comment>
<accession>A0A7C3R468</accession>
<dbReference type="PROSITE" id="PS51257">
    <property type="entry name" value="PROKAR_LIPOPROTEIN"/>
    <property type="match status" value="1"/>
</dbReference>
<protein>
    <submittedName>
        <fullName evidence="1">Uncharacterized protein</fullName>
    </submittedName>
</protein>
<proteinExistence type="predicted"/>
<evidence type="ECO:0000313" key="1">
    <source>
        <dbReference type="EMBL" id="HFT93057.1"/>
    </source>
</evidence>
<dbReference type="AlphaFoldDB" id="A0A7C3R468"/>
<gene>
    <name evidence="1" type="ORF">ENX03_03765</name>
</gene>